<dbReference type="InterPro" id="IPR036034">
    <property type="entry name" value="PDZ_sf"/>
</dbReference>
<dbReference type="AlphaFoldDB" id="A0A4V2SXR0"/>
<protein>
    <submittedName>
        <fullName evidence="2">SpoIVB peptidase</fullName>
    </submittedName>
</protein>
<dbReference type="NCBIfam" id="TIGR02860">
    <property type="entry name" value="spore_IV_B"/>
    <property type="match status" value="1"/>
</dbReference>
<dbReference type="Pfam" id="PF13180">
    <property type="entry name" value="PDZ_2"/>
    <property type="match status" value="1"/>
</dbReference>
<dbReference type="SUPFAM" id="SSF50494">
    <property type="entry name" value="Trypsin-like serine proteases"/>
    <property type="match status" value="1"/>
</dbReference>
<dbReference type="InterPro" id="IPR008763">
    <property type="entry name" value="Peptidase_S55"/>
</dbReference>
<sequence length="473" mass="52018">MGKIRLRHVIAWIVVLSVIGLSLSEEALSLWTTPSQFRTTVDASEQWQRKFPERLLRHVTMEMHRVHPGGTSPVTNGDASDGIAASTMEQTGRYQVTLRWLGFLPVKQMTVDVVPPVRLLPGGQSIGVMLHAQGVIVVGQAPIIDEQGQKQYPAKASGLAVGDVIQKVGGQWVHSDAELARVIDEAGKKGGLVDIEYVRHGETLRGQVTPVRCGETKRFRVGLFVRDRAAGVGTLTFYDPASGLYGALGHVINDADTNQRIDVAEGRVIPAWIKGIQPGRQGMPGEKIGIFQEEESARFNGTILRNTSVGIFGRMSGKVTNTLYQEPLPIALASQVREGPAEILTVVDGEQIERFTIEIERVLLNRSDGKGLVIRVTDQRLLQTTGGIIQGMSGSPIIQDGRLVGAVSHVFVNSPTTGYGSLIEKMVEESGLWQSGERQVGVLPLRQNFFFRFPWKRQKNFMAEKPFMLYKHT</sequence>
<evidence type="ECO:0000259" key="1">
    <source>
        <dbReference type="PROSITE" id="PS51494"/>
    </source>
</evidence>
<dbReference type="Gene3D" id="2.30.42.10">
    <property type="match status" value="1"/>
</dbReference>
<dbReference type="InterPro" id="IPR001478">
    <property type="entry name" value="PDZ"/>
</dbReference>
<evidence type="ECO:0000313" key="2">
    <source>
        <dbReference type="EMBL" id="TCP67186.1"/>
    </source>
</evidence>
<dbReference type="Proteomes" id="UP000294813">
    <property type="component" value="Unassembled WGS sequence"/>
</dbReference>
<dbReference type="Pfam" id="PF05580">
    <property type="entry name" value="Peptidase_S55"/>
    <property type="match status" value="1"/>
</dbReference>
<dbReference type="PROSITE" id="PS51494">
    <property type="entry name" value="SPOIVB"/>
    <property type="match status" value="1"/>
</dbReference>
<comment type="caution">
    <text evidence="2">The sequence shown here is derived from an EMBL/GenBank/DDBJ whole genome shotgun (WGS) entry which is preliminary data.</text>
</comment>
<gene>
    <name evidence="2" type="ORF">EDD73_10581</name>
</gene>
<dbReference type="InterPro" id="IPR014219">
    <property type="entry name" value="SpoIVB"/>
</dbReference>
<dbReference type="InterPro" id="IPR009003">
    <property type="entry name" value="Peptidase_S1_PA"/>
</dbReference>
<proteinExistence type="predicted"/>
<dbReference type="RefSeq" id="WP_165876300.1">
    <property type="nucleotide sequence ID" value="NZ_JAOQNU010000005.1"/>
</dbReference>
<evidence type="ECO:0000313" key="3">
    <source>
        <dbReference type="Proteomes" id="UP000294813"/>
    </source>
</evidence>
<organism evidence="2 3">
    <name type="scientific">Heliophilum fasciatum</name>
    <dbReference type="NCBI Taxonomy" id="35700"/>
    <lineage>
        <taxon>Bacteria</taxon>
        <taxon>Bacillati</taxon>
        <taxon>Bacillota</taxon>
        <taxon>Clostridia</taxon>
        <taxon>Eubacteriales</taxon>
        <taxon>Heliobacteriaceae</taxon>
        <taxon>Heliophilum</taxon>
    </lineage>
</organism>
<reference evidence="2 3" key="1">
    <citation type="submission" date="2019-03" db="EMBL/GenBank/DDBJ databases">
        <title>Genomic Encyclopedia of Type Strains, Phase IV (KMG-IV): sequencing the most valuable type-strain genomes for metagenomic binning, comparative biology and taxonomic classification.</title>
        <authorList>
            <person name="Goeker M."/>
        </authorList>
    </citation>
    <scope>NUCLEOTIDE SEQUENCE [LARGE SCALE GENOMIC DNA]</scope>
    <source>
        <strain evidence="2 3">DSM 11170</strain>
    </source>
</reference>
<feature type="domain" description="Peptidase S55" evidence="1">
    <location>
        <begin position="202"/>
        <end position="442"/>
    </location>
</feature>
<dbReference type="EMBL" id="SLXT01000005">
    <property type="protein sequence ID" value="TCP67186.1"/>
    <property type="molecule type" value="Genomic_DNA"/>
</dbReference>
<dbReference type="SUPFAM" id="SSF50156">
    <property type="entry name" value="PDZ domain-like"/>
    <property type="match status" value="1"/>
</dbReference>
<keyword evidence="3" id="KW-1185">Reference proteome</keyword>
<accession>A0A4V2SXR0</accession>
<name>A0A4V2SXR0_9FIRM</name>